<sequence>MKKYVFFLLAMVLSTSLYAQHITKIRNLWTRPQVHVFFEGYRVSFAIRDINKALALLRQTGDSTHISVCKLDTAGDYNYGLMPGTHTEYRDGMEPFMQDLIGPFLLTAGRAVVERGKNKFLKEIIVDVQSTGIGGETVFVEFFDPANNKRIFSGMMPRILYGMDLGIDD</sequence>
<keyword evidence="3" id="KW-1185">Reference proteome</keyword>
<gene>
    <name evidence="2" type="ORF">CJD36_018070</name>
</gene>
<reference evidence="2 3" key="1">
    <citation type="submission" date="2018-01" db="EMBL/GenBank/DDBJ databases">
        <title>A novel member of the phylum Bacteroidetes isolated from glacier ice.</title>
        <authorList>
            <person name="Liu Q."/>
            <person name="Xin Y.-H."/>
        </authorList>
    </citation>
    <scope>NUCLEOTIDE SEQUENCE [LARGE SCALE GENOMIC DNA]</scope>
    <source>
        <strain evidence="2 3">RB1R16</strain>
    </source>
</reference>
<dbReference type="EMBL" id="PPSL01000005">
    <property type="protein sequence ID" value="PQJ09831.1"/>
    <property type="molecule type" value="Genomic_DNA"/>
</dbReference>
<accession>A0A2S7ST80</accession>
<evidence type="ECO:0008006" key="4">
    <source>
        <dbReference type="Google" id="ProtNLM"/>
    </source>
</evidence>
<comment type="caution">
    <text evidence="2">The sequence shown here is derived from an EMBL/GenBank/DDBJ whole genome shotgun (WGS) entry which is preliminary data.</text>
</comment>
<feature type="chain" id="PRO_5015509635" description="DUF4252 domain-containing protein" evidence="1">
    <location>
        <begin position="20"/>
        <end position="169"/>
    </location>
</feature>
<evidence type="ECO:0000313" key="3">
    <source>
        <dbReference type="Proteomes" id="UP000239872"/>
    </source>
</evidence>
<evidence type="ECO:0000256" key="1">
    <source>
        <dbReference type="SAM" id="SignalP"/>
    </source>
</evidence>
<dbReference type="Proteomes" id="UP000239872">
    <property type="component" value="Unassembled WGS sequence"/>
</dbReference>
<dbReference type="AlphaFoldDB" id="A0A2S7ST80"/>
<organism evidence="2 3">
    <name type="scientific">Flavipsychrobacter stenotrophus</name>
    <dbReference type="NCBI Taxonomy" id="2077091"/>
    <lineage>
        <taxon>Bacteria</taxon>
        <taxon>Pseudomonadati</taxon>
        <taxon>Bacteroidota</taxon>
        <taxon>Chitinophagia</taxon>
        <taxon>Chitinophagales</taxon>
        <taxon>Chitinophagaceae</taxon>
        <taxon>Flavipsychrobacter</taxon>
    </lineage>
</organism>
<dbReference type="RefSeq" id="WP_105040603.1">
    <property type="nucleotide sequence ID" value="NZ_PPSL01000005.1"/>
</dbReference>
<feature type="signal peptide" evidence="1">
    <location>
        <begin position="1"/>
        <end position="19"/>
    </location>
</feature>
<evidence type="ECO:0000313" key="2">
    <source>
        <dbReference type="EMBL" id="PQJ09831.1"/>
    </source>
</evidence>
<keyword evidence="1" id="KW-0732">Signal</keyword>
<name>A0A2S7ST80_9BACT</name>
<protein>
    <recommendedName>
        <fullName evidence="4">DUF4252 domain-containing protein</fullName>
    </recommendedName>
</protein>
<proteinExistence type="predicted"/>